<feature type="compositionally biased region" description="Gly residues" evidence="1">
    <location>
        <begin position="174"/>
        <end position="186"/>
    </location>
</feature>
<dbReference type="CDD" id="cd00143">
    <property type="entry name" value="PP2Cc"/>
    <property type="match status" value="1"/>
</dbReference>
<feature type="compositionally biased region" description="Polar residues" evidence="1">
    <location>
        <begin position="216"/>
        <end position="228"/>
    </location>
</feature>
<feature type="compositionally biased region" description="Polar residues" evidence="1">
    <location>
        <begin position="118"/>
        <end position="139"/>
    </location>
</feature>
<feature type="compositionally biased region" description="Low complexity" evidence="1">
    <location>
        <begin position="511"/>
        <end position="538"/>
    </location>
</feature>
<name>A0A9W6BZC8_9CHLO</name>
<evidence type="ECO:0000313" key="4">
    <source>
        <dbReference type="Proteomes" id="UP001165080"/>
    </source>
</evidence>
<dbReference type="EMBL" id="BRXU01000035">
    <property type="protein sequence ID" value="GLC60565.1"/>
    <property type="molecule type" value="Genomic_DNA"/>
</dbReference>
<feature type="region of interest" description="Disordered" evidence="1">
    <location>
        <begin position="497"/>
        <end position="550"/>
    </location>
</feature>
<gene>
    <name evidence="3" type="primary">PLEST010915</name>
    <name evidence="3" type="ORF">PLESTB_001627400</name>
</gene>
<feature type="compositionally biased region" description="Low complexity" evidence="1">
    <location>
        <begin position="577"/>
        <end position="606"/>
    </location>
</feature>
<evidence type="ECO:0000313" key="3">
    <source>
        <dbReference type="EMBL" id="GLC60565.1"/>
    </source>
</evidence>
<accession>A0A9W6BZC8</accession>
<comment type="caution">
    <text evidence="3">The sequence shown here is derived from an EMBL/GenBank/DDBJ whole genome shotgun (WGS) entry which is preliminary data.</text>
</comment>
<protein>
    <recommendedName>
        <fullName evidence="2">PPM-type phosphatase domain-containing protein</fullName>
    </recommendedName>
</protein>
<dbReference type="Proteomes" id="UP001165080">
    <property type="component" value="Unassembled WGS sequence"/>
</dbReference>
<proteinExistence type="predicted"/>
<dbReference type="GO" id="GO:0004722">
    <property type="term" value="F:protein serine/threonine phosphatase activity"/>
    <property type="evidence" value="ECO:0007669"/>
    <property type="project" value="InterPro"/>
</dbReference>
<evidence type="ECO:0000256" key="1">
    <source>
        <dbReference type="SAM" id="MobiDB-lite"/>
    </source>
</evidence>
<dbReference type="PANTHER" id="PTHR47992">
    <property type="entry name" value="PROTEIN PHOSPHATASE"/>
    <property type="match status" value="1"/>
</dbReference>
<dbReference type="Pfam" id="PF00481">
    <property type="entry name" value="PP2C"/>
    <property type="match status" value="1"/>
</dbReference>
<dbReference type="InterPro" id="IPR036457">
    <property type="entry name" value="PPM-type-like_dom_sf"/>
</dbReference>
<feature type="region of interest" description="Disordered" evidence="1">
    <location>
        <begin position="67"/>
        <end position="139"/>
    </location>
</feature>
<evidence type="ECO:0000259" key="2">
    <source>
        <dbReference type="PROSITE" id="PS51746"/>
    </source>
</evidence>
<dbReference type="Gene3D" id="3.60.40.10">
    <property type="entry name" value="PPM-type phosphatase domain"/>
    <property type="match status" value="1"/>
</dbReference>
<sequence>MSRQNQRYQSPFGGARKQSEGLNSQTFLSGTGVQAALGGLGYGVNGRPLQNGANGIPYLQPSIFANGAKTGSGRMTSDPPTPTAGNSNGGLTAGGRPSAQTPGRNPPGTLASPKLGGTFSTTNANTITRKSSGNGTGINNTAPAGTLAGIARMVASTVGGGGASAGGPGGLSVMGAATRGGPGGGLSSTLPAGRTANGVGGGPGQAGANGAGASRPATSNGMTSTSRTAPAVPGLTFSVGSNQSMGSRGYQEDYRAILDTTAAPGVTHMPNMLLGAAVYDGHGGKQVSHWLATSYCMLNRAMEAVQQLVSSGGSPNDVAAVLEDVFVTCGNAAIATRMTAGSCVAMALLVQAAGVPWVLSANVGDSRTIMVSWDEHDAGGRPEATQLSVDHKLGPAKISEETRRVQAAGGTVIQLFGTWRIDGSLAVARAIGDSEFSRYVSSRPTVHCRQLMRRDRWLIIASDGLWDVMTNEEVAMFCRAQQQLTAAKLSEALVREALQQQPQQPPPQPQPGQNLPPRHHPQPQVQQQGSLQPHQRPQQQHHHHHQQQQVQVNLEQLLQLQQLQHQQRQVLLLHPHFQQQHHQQQQQHQQQQHLQQQQRQQHLQQQRLGPGDEAGGVRGTAALGLGGGESRPTPANAGRRQQQQQPRPPRSPTKYGNGAALTGARQALASASALARPPPPRQRAGRGARSLSPLPARAGAASAGAAAGAGPAAGGGMTAAVRLPLLRRSEGGGRRV</sequence>
<feature type="compositionally biased region" description="Gly residues" evidence="1">
    <location>
        <begin position="198"/>
        <end position="210"/>
    </location>
</feature>
<feature type="region of interest" description="Disordered" evidence="1">
    <location>
        <begin position="1"/>
        <end position="24"/>
    </location>
</feature>
<dbReference type="PROSITE" id="PS51746">
    <property type="entry name" value="PPM_2"/>
    <property type="match status" value="1"/>
</dbReference>
<feature type="domain" description="PPM-type phosphatase" evidence="2">
    <location>
        <begin position="236"/>
        <end position="557"/>
    </location>
</feature>
<dbReference type="SMART" id="SM00332">
    <property type="entry name" value="PP2Cc"/>
    <property type="match status" value="1"/>
</dbReference>
<feature type="region of interest" description="Disordered" evidence="1">
    <location>
        <begin position="174"/>
        <end position="247"/>
    </location>
</feature>
<dbReference type="AlphaFoldDB" id="A0A9W6BZC8"/>
<feature type="compositionally biased region" description="Low complexity" evidence="1">
    <location>
        <begin position="696"/>
        <end position="710"/>
    </location>
</feature>
<dbReference type="SUPFAM" id="SSF81606">
    <property type="entry name" value="PP2C-like"/>
    <property type="match status" value="1"/>
</dbReference>
<dbReference type="InterPro" id="IPR015655">
    <property type="entry name" value="PP2C"/>
</dbReference>
<feature type="region of interest" description="Disordered" evidence="1">
    <location>
        <begin position="577"/>
        <end position="716"/>
    </location>
</feature>
<feature type="compositionally biased region" description="Gly residues" evidence="1">
    <location>
        <begin position="612"/>
        <end position="629"/>
    </location>
</feature>
<keyword evidence="4" id="KW-1185">Reference proteome</keyword>
<organism evidence="3 4">
    <name type="scientific">Pleodorina starrii</name>
    <dbReference type="NCBI Taxonomy" id="330485"/>
    <lineage>
        <taxon>Eukaryota</taxon>
        <taxon>Viridiplantae</taxon>
        <taxon>Chlorophyta</taxon>
        <taxon>core chlorophytes</taxon>
        <taxon>Chlorophyceae</taxon>
        <taxon>CS clade</taxon>
        <taxon>Chlamydomonadales</taxon>
        <taxon>Volvocaceae</taxon>
        <taxon>Pleodorina</taxon>
    </lineage>
</organism>
<feature type="compositionally biased region" description="Low complexity" evidence="1">
    <location>
        <begin position="664"/>
        <end position="675"/>
    </location>
</feature>
<feature type="compositionally biased region" description="Low complexity" evidence="1">
    <location>
        <begin position="187"/>
        <end position="197"/>
    </location>
</feature>
<reference evidence="3 4" key="1">
    <citation type="journal article" date="2023" name="Commun. Biol.">
        <title>Reorganization of the ancestral sex-determining regions during the evolution of trioecy in Pleodorina starrii.</title>
        <authorList>
            <person name="Takahashi K."/>
            <person name="Suzuki S."/>
            <person name="Kawai-Toyooka H."/>
            <person name="Yamamoto K."/>
            <person name="Hamaji T."/>
            <person name="Ootsuki R."/>
            <person name="Yamaguchi H."/>
            <person name="Kawachi M."/>
            <person name="Higashiyama T."/>
            <person name="Nozaki H."/>
        </authorList>
    </citation>
    <scope>NUCLEOTIDE SEQUENCE [LARGE SCALE GENOMIC DNA]</scope>
    <source>
        <strain evidence="3 4">NIES-4479</strain>
    </source>
</reference>
<dbReference type="InterPro" id="IPR001932">
    <property type="entry name" value="PPM-type_phosphatase-like_dom"/>
</dbReference>